<keyword evidence="3" id="KW-1185">Reference proteome</keyword>
<reference evidence="2" key="1">
    <citation type="submission" date="2021-03" db="EMBL/GenBank/DDBJ databases">
        <title>Genomic Encyclopedia of Type Strains, Phase IV (KMG-IV): sequencing the most valuable type-strain genomes for metagenomic binning, comparative biology and taxonomic classification.</title>
        <authorList>
            <person name="Goeker M."/>
        </authorList>
    </citation>
    <scope>NUCLEOTIDE SEQUENCE</scope>
    <source>
        <strain evidence="2">DSM 101588</strain>
    </source>
</reference>
<evidence type="ECO:0000259" key="1">
    <source>
        <dbReference type="Pfam" id="PF02627"/>
    </source>
</evidence>
<dbReference type="NCBIfam" id="TIGR00778">
    <property type="entry name" value="ahpD_dom"/>
    <property type="match status" value="1"/>
</dbReference>
<organism evidence="2 3">
    <name type="scientific">Thermoanaerobacterium butyriciformans</name>
    <dbReference type="NCBI Taxonomy" id="1702242"/>
    <lineage>
        <taxon>Bacteria</taxon>
        <taxon>Bacillati</taxon>
        <taxon>Bacillota</taxon>
        <taxon>Clostridia</taxon>
        <taxon>Thermoanaerobacterales</taxon>
        <taxon>Thermoanaerobacteraceae</taxon>
        <taxon>Thermoanaerobacterium</taxon>
    </lineage>
</organism>
<dbReference type="RefSeq" id="WP_209453370.1">
    <property type="nucleotide sequence ID" value="NZ_JAGGLT010000008.1"/>
</dbReference>
<feature type="domain" description="Carboxymuconolactone decarboxylase-like" evidence="1">
    <location>
        <begin position="21"/>
        <end position="103"/>
    </location>
</feature>
<name>A0ABS4NCQ1_9THEO</name>
<evidence type="ECO:0000313" key="2">
    <source>
        <dbReference type="EMBL" id="MBP2071462.1"/>
    </source>
</evidence>
<sequence length="110" mass="11306">MAKVDLNEMYTNLSKMGQGIPSVMKAFEELHSSAVGNGALSAKEKELIALGIGVAVHCSYCIADHVNSCLKAGATREEIIEALGVAILMGGGPAAAYATEAIQALENAGK</sequence>
<gene>
    <name evidence="2" type="ORF">J2Z80_000977</name>
</gene>
<proteinExistence type="predicted"/>
<dbReference type="InterPro" id="IPR029032">
    <property type="entry name" value="AhpD-like"/>
</dbReference>
<evidence type="ECO:0000313" key="3">
    <source>
        <dbReference type="Proteomes" id="UP001166402"/>
    </source>
</evidence>
<dbReference type="PANTHER" id="PTHR33930">
    <property type="entry name" value="ALKYL HYDROPEROXIDE REDUCTASE AHPD"/>
    <property type="match status" value="1"/>
</dbReference>
<dbReference type="Pfam" id="PF02627">
    <property type="entry name" value="CMD"/>
    <property type="match status" value="1"/>
</dbReference>
<comment type="caution">
    <text evidence="2">The sequence shown here is derived from an EMBL/GenBank/DDBJ whole genome shotgun (WGS) entry which is preliminary data.</text>
</comment>
<dbReference type="PANTHER" id="PTHR33930:SF2">
    <property type="entry name" value="BLR3452 PROTEIN"/>
    <property type="match status" value="1"/>
</dbReference>
<dbReference type="EMBL" id="JAGGLT010000008">
    <property type="protein sequence ID" value="MBP2071462.1"/>
    <property type="molecule type" value="Genomic_DNA"/>
</dbReference>
<dbReference type="SUPFAM" id="SSF69118">
    <property type="entry name" value="AhpD-like"/>
    <property type="match status" value="1"/>
</dbReference>
<dbReference type="Proteomes" id="UP001166402">
    <property type="component" value="Unassembled WGS sequence"/>
</dbReference>
<protein>
    <submittedName>
        <fullName evidence="2">AhpD family alkylhydroperoxidase</fullName>
    </submittedName>
</protein>
<dbReference type="InterPro" id="IPR003779">
    <property type="entry name" value="CMD-like"/>
</dbReference>
<dbReference type="InterPro" id="IPR004675">
    <property type="entry name" value="AhpD_core"/>
</dbReference>
<accession>A0ABS4NCQ1</accession>
<dbReference type="Gene3D" id="1.20.1290.10">
    <property type="entry name" value="AhpD-like"/>
    <property type="match status" value="1"/>
</dbReference>